<evidence type="ECO:0000313" key="3">
    <source>
        <dbReference type="Proteomes" id="UP000317421"/>
    </source>
</evidence>
<proteinExistence type="predicted"/>
<protein>
    <submittedName>
        <fullName evidence="2">Uncharacterized protein</fullName>
    </submittedName>
</protein>
<feature type="region of interest" description="Disordered" evidence="1">
    <location>
        <begin position="54"/>
        <end position="75"/>
    </location>
</feature>
<accession>A0A5C6A772</accession>
<dbReference type="AlphaFoldDB" id="A0A5C6A772"/>
<organism evidence="2 3">
    <name type="scientific">Botrimarina colliarenosi</name>
    <dbReference type="NCBI Taxonomy" id="2528001"/>
    <lineage>
        <taxon>Bacteria</taxon>
        <taxon>Pseudomonadati</taxon>
        <taxon>Planctomycetota</taxon>
        <taxon>Planctomycetia</taxon>
        <taxon>Pirellulales</taxon>
        <taxon>Lacipirellulaceae</taxon>
        <taxon>Botrimarina</taxon>
    </lineage>
</organism>
<name>A0A5C6A772_9BACT</name>
<evidence type="ECO:0000256" key="1">
    <source>
        <dbReference type="SAM" id="MobiDB-lite"/>
    </source>
</evidence>
<gene>
    <name evidence="2" type="ORF">Pla108_34310</name>
</gene>
<keyword evidence="3" id="KW-1185">Reference proteome</keyword>
<sequence length="75" mass="8029">MAASLPLVLVVAAFTATVVGCGPEQSSGPLADPKHTHYHLHASDVEHEHDHQEFLAGAHTHGHDHAALDETSRQH</sequence>
<comment type="caution">
    <text evidence="2">The sequence shown here is derived from an EMBL/GenBank/DDBJ whole genome shotgun (WGS) entry which is preliminary data.</text>
</comment>
<reference evidence="2 3" key="1">
    <citation type="submission" date="2019-02" db="EMBL/GenBank/DDBJ databases">
        <title>Deep-cultivation of Planctomycetes and their phenomic and genomic characterization uncovers novel biology.</title>
        <authorList>
            <person name="Wiegand S."/>
            <person name="Jogler M."/>
            <person name="Boedeker C."/>
            <person name="Pinto D."/>
            <person name="Vollmers J."/>
            <person name="Rivas-Marin E."/>
            <person name="Kohn T."/>
            <person name="Peeters S.H."/>
            <person name="Heuer A."/>
            <person name="Rast P."/>
            <person name="Oberbeckmann S."/>
            <person name="Bunk B."/>
            <person name="Jeske O."/>
            <person name="Meyerdierks A."/>
            <person name="Storesund J.E."/>
            <person name="Kallscheuer N."/>
            <person name="Luecker S."/>
            <person name="Lage O.M."/>
            <person name="Pohl T."/>
            <person name="Merkel B.J."/>
            <person name="Hornburger P."/>
            <person name="Mueller R.-W."/>
            <person name="Bruemmer F."/>
            <person name="Labrenz M."/>
            <person name="Spormann A.M."/>
            <person name="Op Den Camp H."/>
            <person name="Overmann J."/>
            <person name="Amann R."/>
            <person name="Jetten M.S.M."/>
            <person name="Mascher T."/>
            <person name="Medema M.H."/>
            <person name="Devos D.P."/>
            <person name="Kaster A.-K."/>
            <person name="Ovreas L."/>
            <person name="Rohde M."/>
            <person name="Galperin M.Y."/>
            <person name="Jogler C."/>
        </authorList>
    </citation>
    <scope>NUCLEOTIDE SEQUENCE [LARGE SCALE GENOMIC DNA]</scope>
    <source>
        <strain evidence="2 3">Pla108</strain>
    </source>
</reference>
<dbReference type="EMBL" id="SJPR01000005">
    <property type="protein sequence ID" value="TWT95286.1"/>
    <property type="molecule type" value="Genomic_DNA"/>
</dbReference>
<dbReference type="Proteomes" id="UP000317421">
    <property type="component" value="Unassembled WGS sequence"/>
</dbReference>
<feature type="compositionally biased region" description="Basic and acidic residues" evidence="1">
    <location>
        <begin position="61"/>
        <end position="75"/>
    </location>
</feature>
<evidence type="ECO:0000313" key="2">
    <source>
        <dbReference type="EMBL" id="TWT95286.1"/>
    </source>
</evidence>